<dbReference type="GO" id="GO:1903373">
    <property type="term" value="P:positive regulation of endoplasmic reticulum tubular network organization"/>
    <property type="evidence" value="ECO:0007669"/>
    <property type="project" value="UniProtKB-UniRule"/>
</dbReference>
<keyword evidence="1" id="KW-0812">Transmembrane</keyword>
<gene>
    <name evidence="4" type="ORF">N7482_009084</name>
</gene>
<reference evidence="4" key="1">
    <citation type="submission" date="2022-11" db="EMBL/GenBank/DDBJ databases">
        <authorList>
            <person name="Petersen C."/>
        </authorList>
    </citation>
    <scope>NUCLEOTIDE SEQUENCE</scope>
    <source>
        <strain evidence="4">IBT 26290</strain>
    </source>
</reference>
<evidence type="ECO:0000313" key="4">
    <source>
        <dbReference type="EMBL" id="KAJ5152606.1"/>
    </source>
</evidence>
<dbReference type="GO" id="GO:0098826">
    <property type="term" value="C:endoplasmic reticulum tubular network membrane"/>
    <property type="evidence" value="ECO:0007669"/>
    <property type="project" value="UniProtKB-UniRule"/>
</dbReference>
<dbReference type="PANTHER" id="PTHR22166:SF12">
    <property type="entry name" value="ENDOPLASMIC RETICULUM JUNCTION FORMATION PROTEIN LUNAPARK"/>
    <property type="match status" value="1"/>
</dbReference>
<protein>
    <recommendedName>
        <fullName evidence="1">Endoplasmic reticulum junction formation protein lunapark</fullName>
    </recommendedName>
</protein>
<dbReference type="RefSeq" id="XP_056538914.1">
    <property type="nucleotide sequence ID" value="XM_056691208.1"/>
</dbReference>
<feature type="compositionally biased region" description="Pro residues" evidence="2">
    <location>
        <begin position="220"/>
        <end position="230"/>
    </location>
</feature>
<name>A0A9W9HN85_9EURO</name>
<accession>A0A9W9HN85</accession>
<comment type="subcellular location">
    <subcellularLocation>
        <location evidence="1">Endoplasmic reticulum membrane</location>
        <topology evidence="1">Multi-pass membrane protein</topology>
    </subcellularLocation>
</comment>
<dbReference type="OrthoDB" id="1725934at2759"/>
<comment type="function">
    <text evidence="1">Plays a role in determining ER morphology.</text>
</comment>
<feature type="domain" description="Lunapark zinc ribbon" evidence="3">
    <location>
        <begin position="256"/>
        <end position="312"/>
    </location>
</feature>
<dbReference type="GeneID" id="81430384"/>
<comment type="similarity">
    <text evidence="1">Belongs to the lunapark family.</text>
</comment>
<keyword evidence="1" id="KW-0479">Metal-binding</keyword>
<dbReference type="EMBL" id="JAPQKN010000007">
    <property type="protein sequence ID" value="KAJ5152606.1"/>
    <property type="molecule type" value="Genomic_DNA"/>
</dbReference>
<comment type="domain">
    <text evidence="1">The C4-type zinc finger motif is necessary both for its ER three-way tubular junction localization and formation.</text>
</comment>
<reference evidence="4" key="2">
    <citation type="journal article" date="2023" name="IMA Fungus">
        <title>Comparative genomic study of the Penicillium genus elucidates a diverse pangenome and 15 lateral gene transfer events.</title>
        <authorList>
            <person name="Petersen C."/>
            <person name="Sorensen T."/>
            <person name="Nielsen M.R."/>
            <person name="Sondergaard T.E."/>
            <person name="Sorensen J.L."/>
            <person name="Fitzpatrick D.A."/>
            <person name="Frisvad J.C."/>
            <person name="Nielsen K.L."/>
        </authorList>
    </citation>
    <scope>NUCLEOTIDE SEQUENCE</scope>
    <source>
        <strain evidence="4">IBT 26290</strain>
    </source>
</reference>
<evidence type="ECO:0000313" key="5">
    <source>
        <dbReference type="Proteomes" id="UP001149163"/>
    </source>
</evidence>
<feature type="region of interest" description="Disordered" evidence="2">
    <location>
        <begin position="328"/>
        <end position="402"/>
    </location>
</feature>
<feature type="compositionally biased region" description="Polar residues" evidence="2">
    <location>
        <begin position="165"/>
        <end position="174"/>
    </location>
</feature>
<dbReference type="GO" id="GO:0008270">
    <property type="term" value="F:zinc ion binding"/>
    <property type="evidence" value="ECO:0007669"/>
    <property type="project" value="UniProtKB-KW"/>
</dbReference>
<keyword evidence="1" id="KW-0862">Zinc</keyword>
<keyword evidence="1" id="KW-0256">Endoplasmic reticulum</keyword>
<dbReference type="PANTHER" id="PTHR22166">
    <property type="entry name" value="ENDOPLASMIC RETICULUM JUNCTION FORMATION PROTEIN LUNAPARK"/>
    <property type="match status" value="1"/>
</dbReference>
<organism evidence="4 5">
    <name type="scientific">Penicillium canariense</name>
    <dbReference type="NCBI Taxonomy" id="189055"/>
    <lineage>
        <taxon>Eukaryota</taxon>
        <taxon>Fungi</taxon>
        <taxon>Dikarya</taxon>
        <taxon>Ascomycota</taxon>
        <taxon>Pezizomycotina</taxon>
        <taxon>Eurotiomycetes</taxon>
        <taxon>Eurotiomycetidae</taxon>
        <taxon>Eurotiales</taxon>
        <taxon>Aspergillaceae</taxon>
        <taxon>Penicillium</taxon>
    </lineage>
</organism>
<keyword evidence="5" id="KW-1185">Reference proteome</keyword>
<dbReference type="GO" id="GO:0071788">
    <property type="term" value="P:endoplasmic reticulum tubular network maintenance"/>
    <property type="evidence" value="ECO:0007669"/>
    <property type="project" value="UniProtKB-UniRule"/>
</dbReference>
<dbReference type="Pfam" id="PF10058">
    <property type="entry name" value="Zn_ribbon_10"/>
    <property type="match status" value="1"/>
</dbReference>
<comment type="caution">
    <text evidence="1">Lacks conserved residue(s) required for the propagation of feature annotation.</text>
</comment>
<comment type="caution">
    <text evidence="4">The sequence shown here is derived from an EMBL/GenBank/DDBJ whole genome shotgun (WGS) entry which is preliminary data.</text>
</comment>
<keyword evidence="1" id="KW-1133">Transmembrane helix</keyword>
<dbReference type="AlphaFoldDB" id="A0A9W9HN85"/>
<feature type="compositionally biased region" description="Acidic residues" evidence="2">
    <location>
        <begin position="361"/>
        <end position="384"/>
    </location>
</feature>
<evidence type="ECO:0000256" key="2">
    <source>
        <dbReference type="SAM" id="MobiDB-lite"/>
    </source>
</evidence>
<dbReference type="InterPro" id="IPR040115">
    <property type="entry name" value="Lnp"/>
</dbReference>
<evidence type="ECO:0000259" key="3">
    <source>
        <dbReference type="Pfam" id="PF10058"/>
    </source>
</evidence>
<keyword evidence="1" id="KW-0472">Membrane</keyword>
<feature type="region of interest" description="Disordered" evidence="2">
    <location>
        <begin position="150"/>
        <end position="250"/>
    </location>
</feature>
<keyword evidence="1" id="KW-0863">Zinc-finger</keyword>
<dbReference type="InterPro" id="IPR019273">
    <property type="entry name" value="Lunapark_Znf"/>
</dbReference>
<proteinExistence type="inferred from homology"/>
<sequence length="402" mass="44850">MVSFWPWKGDDNSPSSFEKTLSTLSTKIAQATTRLDQQRQTARRFKALWTLYSTFAYLFYSIVLALVLGWESWGSRNTPPLPAAPFSKRYLSASIYAVRTFSSRMFEYRISRSQRHLDDLNRQRDQTIEKLKVATKYDSTQQLLERYGGELPKLSPSSKAGPKQHTPSQKQQQRPVARTGLPPPPTANIRRPAPDQPPVGPGNTPSPLPYPPHVQQQPIPNTPHSPPPIPQQSTDEPGFAPNAFPNSGQYIEQPHWYDRLLDVLLGEDEMHPRNRMAMICGSCRLVNGQVPPGIKTLEELGRWRCGSCGAWNGEESETVKILSSLRQADGPAEGTWEPVSTAEADPHAGEVTDDGVMVATGEEDEQDVSQESDEVENSEADEPEEVAKAEPVRRSKRGKAKQ</sequence>
<dbReference type="Proteomes" id="UP001149163">
    <property type="component" value="Unassembled WGS sequence"/>
</dbReference>
<feature type="compositionally biased region" description="Pro residues" evidence="2">
    <location>
        <begin position="194"/>
        <end position="212"/>
    </location>
</feature>
<evidence type="ECO:0000256" key="1">
    <source>
        <dbReference type="RuleBase" id="RU367073"/>
    </source>
</evidence>
<feature type="transmembrane region" description="Helical" evidence="1">
    <location>
        <begin position="47"/>
        <end position="70"/>
    </location>
</feature>